<accession>A0A7M2WZQ4</accession>
<dbReference type="KEGG" id="hbs:IPV69_05855"/>
<evidence type="ECO:0000313" key="2">
    <source>
        <dbReference type="EMBL" id="QOV90883.1"/>
    </source>
</evidence>
<proteinExistence type="predicted"/>
<organism evidence="2 3">
    <name type="scientific">Humisphaera borealis</name>
    <dbReference type="NCBI Taxonomy" id="2807512"/>
    <lineage>
        <taxon>Bacteria</taxon>
        <taxon>Pseudomonadati</taxon>
        <taxon>Planctomycetota</taxon>
        <taxon>Phycisphaerae</taxon>
        <taxon>Tepidisphaerales</taxon>
        <taxon>Tepidisphaeraceae</taxon>
        <taxon>Humisphaera</taxon>
    </lineage>
</organism>
<feature type="domain" description="Tape measure protein N-terminal" evidence="1">
    <location>
        <begin position="70"/>
        <end position="245"/>
    </location>
</feature>
<dbReference type="EMBL" id="CP063458">
    <property type="protein sequence ID" value="QOV90883.1"/>
    <property type="molecule type" value="Genomic_DNA"/>
</dbReference>
<dbReference type="RefSeq" id="WP_206293987.1">
    <property type="nucleotide sequence ID" value="NZ_CP063458.1"/>
</dbReference>
<protein>
    <recommendedName>
        <fullName evidence="1">Tape measure protein N-terminal domain-containing protein</fullName>
    </recommendedName>
</protein>
<evidence type="ECO:0000313" key="3">
    <source>
        <dbReference type="Proteomes" id="UP000593765"/>
    </source>
</evidence>
<dbReference type="Proteomes" id="UP000593765">
    <property type="component" value="Chromosome"/>
</dbReference>
<dbReference type="Pfam" id="PF20155">
    <property type="entry name" value="TMP_3"/>
    <property type="match status" value="1"/>
</dbReference>
<reference evidence="2 3" key="1">
    <citation type="submission" date="2020-10" db="EMBL/GenBank/DDBJ databases">
        <title>Wide distribution of Phycisphaera-like planctomycetes from WD2101 soil group in peatlands and genome analysis of the first cultivated representative.</title>
        <authorList>
            <person name="Dedysh S.N."/>
            <person name="Beletsky A.V."/>
            <person name="Ivanova A."/>
            <person name="Kulichevskaya I.S."/>
            <person name="Suzina N.E."/>
            <person name="Philippov D.A."/>
            <person name="Rakitin A.L."/>
            <person name="Mardanov A.V."/>
            <person name="Ravin N.V."/>
        </authorList>
    </citation>
    <scope>NUCLEOTIDE SEQUENCE [LARGE SCALE GENOMIC DNA]</scope>
    <source>
        <strain evidence="2 3">M1803</strain>
    </source>
</reference>
<name>A0A7M2WZQ4_9BACT</name>
<gene>
    <name evidence="2" type="ORF">IPV69_05855</name>
</gene>
<dbReference type="InterPro" id="IPR013491">
    <property type="entry name" value="Tape_meas_N"/>
</dbReference>
<keyword evidence="3" id="KW-1185">Reference proteome</keyword>
<dbReference type="AlphaFoldDB" id="A0A7M2WZQ4"/>
<evidence type="ECO:0000259" key="1">
    <source>
        <dbReference type="Pfam" id="PF20155"/>
    </source>
</evidence>
<sequence length="544" mass="53828">MSFDAGAATSTLGLNVAPFRQGMLEATAIAQTFPPVVTAFLANPLLGVAALAATVGQAIATGLSSAIGTGLQLAGDMEAATISMEVLLGSAGRAKSMMVDLTKFAAATPFELPGIVATARQFLGFGMAADKVLPSLKALGDVAAIADKPLQEVGLIYAQVMSKTKLQTEELLQFAERGVPLRRELEKMTGLKGTGFDAEVTKGKISFDMVEEAFRRMTSGTGAFADGAAKSSLGIKGLLSTLADARGSLNRGFGSGFAEGLNFKGVVTDATAILGNLEGVATSFGQRLGGALRPVVEEVVGWIRDHPQEAAAKAQAAADAIVAAVGAVTRAVQQVLPIAGAILNNIKEIGLGAAGISAVRVVTNLASSYFTLAAGIGAANAAQAAGGGPGGLGGAAAAAGGVGGAARGGLLRGLGGRLGLGAGAGLGVGGLAYGLTGDVGLSGGIGAGVGLGVTVGSFFGPLGLLIGALVGGAGGALIGSGTPLVDTKLGNSRTERTVTIKVGPDTDAASLARQIGNKSMSELRRWLEEQQASGEFRSLTAEGL</sequence>